<reference evidence="2" key="1">
    <citation type="submission" date="2023-07" db="EMBL/GenBank/DDBJ databases">
        <authorList>
            <consortium name="CYATHOMIX"/>
        </authorList>
    </citation>
    <scope>NUCLEOTIDE SEQUENCE</scope>
    <source>
        <strain evidence="2">N/A</strain>
    </source>
</reference>
<feature type="region of interest" description="Disordered" evidence="1">
    <location>
        <begin position="15"/>
        <end position="35"/>
    </location>
</feature>
<evidence type="ECO:0000313" key="3">
    <source>
        <dbReference type="Proteomes" id="UP001176961"/>
    </source>
</evidence>
<dbReference type="Proteomes" id="UP001176961">
    <property type="component" value="Unassembled WGS sequence"/>
</dbReference>
<sequence>MTEFRQQILEFFEQDPDSEGAAWDKPSERAEQESWGISRASQMIGFVTAISMDVTQQCRRRR</sequence>
<gene>
    <name evidence="2" type="ORF">CYNAS_LOCUS22348</name>
</gene>
<protein>
    <submittedName>
        <fullName evidence="2">Uncharacterized protein</fullName>
    </submittedName>
</protein>
<keyword evidence="3" id="KW-1185">Reference proteome</keyword>
<dbReference type="AlphaFoldDB" id="A0AA36HHM2"/>
<comment type="caution">
    <text evidence="2">The sequence shown here is derived from an EMBL/GenBank/DDBJ whole genome shotgun (WGS) entry which is preliminary data.</text>
</comment>
<proteinExistence type="predicted"/>
<name>A0AA36HHM2_CYLNA</name>
<evidence type="ECO:0000313" key="2">
    <source>
        <dbReference type="EMBL" id="CAJ0610365.1"/>
    </source>
</evidence>
<dbReference type="EMBL" id="CATQJL010000326">
    <property type="protein sequence ID" value="CAJ0610365.1"/>
    <property type="molecule type" value="Genomic_DNA"/>
</dbReference>
<organism evidence="2 3">
    <name type="scientific">Cylicocyclus nassatus</name>
    <name type="common">Nematode worm</name>
    <dbReference type="NCBI Taxonomy" id="53992"/>
    <lineage>
        <taxon>Eukaryota</taxon>
        <taxon>Metazoa</taxon>
        <taxon>Ecdysozoa</taxon>
        <taxon>Nematoda</taxon>
        <taxon>Chromadorea</taxon>
        <taxon>Rhabditida</taxon>
        <taxon>Rhabditina</taxon>
        <taxon>Rhabditomorpha</taxon>
        <taxon>Strongyloidea</taxon>
        <taxon>Strongylidae</taxon>
        <taxon>Cylicocyclus</taxon>
    </lineage>
</organism>
<accession>A0AA36HHM2</accession>
<evidence type="ECO:0000256" key="1">
    <source>
        <dbReference type="SAM" id="MobiDB-lite"/>
    </source>
</evidence>